<dbReference type="EMBL" id="JAEUBE010000183">
    <property type="protein sequence ID" value="KAH3667164.1"/>
    <property type="molecule type" value="Genomic_DNA"/>
</dbReference>
<keyword evidence="2" id="KW-1185">Reference proteome</keyword>
<sequence length="185" mass="19501">MGSPCCVCVCGGSVQATDPSVSQVLEQWSRPQQQSDTFGTSVILWSSKSCSSFGSKNGIPLNLIIWSAIPPNPIPHLSLMILVTPTTIMVGIMYRFAPVSSNIITTTVNVKCVIPLSAAAAPKKAYVPDIVQVPSFAPVHGLSVSTSKPTARPNVAPAAMDGTNIPHGTLQPYEITTRKTLNNVA</sequence>
<comment type="caution">
    <text evidence="1">The sequence shown here is derived from an EMBL/GenBank/DDBJ whole genome shotgun (WGS) entry which is preliminary data.</text>
</comment>
<dbReference type="RefSeq" id="XP_046061976.1">
    <property type="nucleotide sequence ID" value="XM_046203724.1"/>
</dbReference>
<organism evidence="1 2">
    <name type="scientific">Ogataea philodendri</name>
    <dbReference type="NCBI Taxonomy" id="1378263"/>
    <lineage>
        <taxon>Eukaryota</taxon>
        <taxon>Fungi</taxon>
        <taxon>Dikarya</taxon>
        <taxon>Ascomycota</taxon>
        <taxon>Saccharomycotina</taxon>
        <taxon>Pichiomycetes</taxon>
        <taxon>Pichiales</taxon>
        <taxon>Pichiaceae</taxon>
        <taxon>Ogataea</taxon>
    </lineage>
</organism>
<protein>
    <submittedName>
        <fullName evidence="1">Uncharacterized protein</fullName>
    </submittedName>
</protein>
<gene>
    <name evidence="1" type="ORF">OGAPHI_002813</name>
</gene>
<dbReference type="Proteomes" id="UP000769157">
    <property type="component" value="Unassembled WGS sequence"/>
</dbReference>
<reference evidence="1" key="1">
    <citation type="journal article" date="2021" name="Open Biol.">
        <title>Shared evolutionary footprints suggest mitochondrial oxidative damage underlies multiple complex I losses in fungi.</title>
        <authorList>
            <person name="Schikora-Tamarit M.A."/>
            <person name="Marcet-Houben M."/>
            <person name="Nosek J."/>
            <person name="Gabaldon T."/>
        </authorList>
    </citation>
    <scope>NUCLEOTIDE SEQUENCE</scope>
    <source>
        <strain evidence="1">CBS6075</strain>
    </source>
</reference>
<evidence type="ECO:0000313" key="1">
    <source>
        <dbReference type="EMBL" id="KAH3667164.1"/>
    </source>
</evidence>
<reference evidence="1" key="2">
    <citation type="submission" date="2021-01" db="EMBL/GenBank/DDBJ databases">
        <authorList>
            <person name="Schikora-Tamarit M.A."/>
        </authorList>
    </citation>
    <scope>NUCLEOTIDE SEQUENCE</scope>
    <source>
        <strain evidence="1">CBS6075</strain>
    </source>
</reference>
<evidence type="ECO:0000313" key="2">
    <source>
        <dbReference type="Proteomes" id="UP000769157"/>
    </source>
</evidence>
<dbReference type="AlphaFoldDB" id="A0A9P8P924"/>
<name>A0A9P8P924_9ASCO</name>
<accession>A0A9P8P924</accession>
<proteinExistence type="predicted"/>
<dbReference type="GeneID" id="70234780"/>